<evidence type="ECO:0000259" key="6">
    <source>
        <dbReference type="PROSITE" id="PS50928"/>
    </source>
</evidence>
<dbReference type="Pfam" id="PF00528">
    <property type="entry name" value="BPD_transp_1"/>
    <property type="match status" value="2"/>
</dbReference>
<keyword evidence="8" id="KW-1185">Reference proteome</keyword>
<keyword evidence="4 5" id="KW-0472">Membrane</keyword>
<reference evidence="7 8" key="1">
    <citation type="journal article" date="2016" name="Gene">
        <title>PacBio SMRT assembly of a complex multi-replicon genome reveals chlorocatechol degradative operon in a region of genome plasticity.</title>
        <authorList>
            <person name="Ricker N."/>
            <person name="Shen S.Y."/>
            <person name="Goordial J."/>
            <person name="Jin S."/>
            <person name="Fulthorpe R.R."/>
        </authorList>
    </citation>
    <scope>NUCLEOTIDE SEQUENCE [LARGE SCALE GENOMIC DNA]</scope>
    <source>
        <strain evidence="7 8">OLGA172</strain>
        <plasmid evidence="8">polga1</plasmid>
    </source>
</reference>
<proteinExistence type="inferred from homology"/>
<keyword evidence="5" id="KW-0813">Transport</keyword>
<feature type="transmembrane region" description="Helical" evidence="5">
    <location>
        <begin position="439"/>
        <end position="465"/>
    </location>
</feature>
<feature type="transmembrane region" description="Helical" evidence="5">
    <location>
        <begin position="238"/>
        <end position="256"/>
    </location>
</feature>
<dbReference type="PANTHER" id="PTHR42744:SF1">
    <property type="entry name" value="BINDING-PROTEIN-DEPENDENT TRANSPORT SYSTEMS INNER MEMBRANE COMPONENT"/>
    <property type="match status" value="1"/>
</dbReference>
<dbReference type="PROSITE" id="PS50928">
    <property type="entry name" value="ABC_TM1"/>
    <property type="match status" value="2"/>
</dbReference>
<dbReference type="PANTHER" id="PTHR42744">
    <property type="entry name" value="BINDING-PROTEIN-DEPENDENT TRANSPORT SYSTEMS INNER MEMBRANE COMPONENT"/>
    <property type="match status" value="1"/>
</dbReference>
<gene>
    <name evidence="7" type="ORF">AYM40_35715</name>
</gene>
<dbReference type="Proteomes" id="UP000076852">
    <property type="component" value="Plasmid pOLGA1"/>
</dbReference>
<evidence type="ECO:0000256" key="1">
    <source>
        <dbReference type="ARBA" id="ARBA00004651"/>
    </source>
</evidence>
<evidence type="ECO:0000313" key="8">
    <source>
        <dbReference type="Proteomes" id="UP000076852"/>
    </source>
</evidence>
<dbReference type="GO" id="GO:0055085">
    <property type="term" value="P:transmembrane transport"/>
    <property type="evidence" value="ECO:0007669"/>
    <property type="project" value="InterPro"/>
</dbReference>
<name>A0A160FWY1_9BURK</name>
<feature type="transmembrane region" description="Helical" evidence="5">
    <location>
        <begin position="73"/>
        <end position="92"/>
    </location>
</feature>
<organism evidence="7 8">
    <name type="scientific">Paraburkholderia phytofirmans OLGA172</name>
    <dbReference type="NCBI Taxonomy" id="1417228"/>
    <lineage>
        <taxon>Bacteria</taxon>
        <taxon>Pseudomonadati</taxon>
        <taxon>Pseudomonadota</taxon>
        <taxon>Betaproteobacteria</taxon>
        <taxon>Burkholderiales</taxon>
        <taxon>Burkholderiaceae</taxon>
        <taxon>Paraburkholderia</taxon>
    </lineage>
</organism>
<feature type="transmembrane region" description="Helical" evidence="5">
    <location>
        <begin position="486"/>
        <end position="507"/>
    </location>
</feature>
<feature type="transmembrane region" description="Helical" evidence="5">
    <location>
        <begin position="335"/>
        <end position="356"/>
    </location>
</feature>
<comment type="subcellular location">
    <subcellularLocation>
        <location evidence="1 5">Cell membrane</location>
        <topology evidence="1 5">Multi-pass membrane protein</topology>
    </subcellularLocation>
</comment>
<dbReference type="RefSeq" id="WP_063501104.1">
    <property type="nucleotide sequence ID" value="NZ_CP014580.1"/>
</dbReference>
<geneLocation type="plasmid" evidence="8">
    <name>polga1</name>
</geneLocation>
<dbReference type="Gene3D" id="1.10.3720.10">
    <property type="entry name" value="MetI-like"/>
    <property type="match status" value="2"/>
</dbReference>
<keyword evidence="7" id="KW-0614">Plasmid</keyword>
<evidence type="ECO:0000256" key="3">
    <source>
        <dbReference type="ARBA" id="ARBA00022989"/>
    </source>
</evidence>
<dbReference type="GO" id="GO:0005886">
    <property type="term" value="C:plasma membrane"/>
    <property type="evidence" value="ECO:0007669"/>
    <property type="project" value="UniProtKB-SubCell"/>
</dbReference>
<comment type="similarity">
    <text evidence="5">Belongs to the binding-protein-dependent transport system permease family.</text>
</comment>
<evidence type="ECO:0000256" key="4">
    <source>
        <dbReference type="ARBA" id="ARBA00023136"/>
    </source>
</evidence>
<feature type="transmembrane region" description="Helical" evidence="5">
    <location>
        <begin position="20"/>
        <end position="40"/>
    </location>
</feature>
<evidence type="ECO:0000256" key="2">
    <source>
        <dbReference type="ARBA" id="ARBA00022692"/>
    </source>
</evidence>
<keyword evidence="2 5" id="KW-0812">Transmembrane</keyword>
<feature type="transmembrane region" description="Helical" evidence="5">
    <location>
        <begin position="205"/>
        <end position="226"/>
    </location>
</feature>
<feature type="transmembrane region" description="Helical" evidence="5">
    <location>
        <begin position="411"/>
        <end position="433"/>
    </location>
</feature>
<dbReference type="InterPro" id="IPR035906">
    <property type="entry name" value="MetI-like_sf"/>
</dbReference>
<feature type="domain" description="ABC transmembrane type-1" evidence="6">
    <location>
        <begin position="376"/>
        <end position="562"/>
    </location>
</feature>
<feature type="transmembrane region" description="Helical" evidence="5">
    <location>
        <begin position="376"/>
        <end position="399"/>
    </location>
</feature>
<keyword evidence="3 5" id="KW-1133">Transmembrane helix</keyword>
<evidence type="ECO:0000256" key="5">
    <source>
        <dbReference type="RuleBase" id="RU363032"/>
    </source>
</evidence>
<feature type="domain" description="ABC transmembrane type-1" evidence="6">
    <location>
        <begin position="66"/>
        <end position="257"/>
    </location>
</feature>
<feature type="transmembrane region" description="Helical" evidence="5">
    <location>
        <begin position="137"/>
        <end position="156"/>
    </location>
</feature>
<dbReference type="SUPFAM" id="SSF161098">
    <property type="entry name" value="MetI-like"/>
    <property type="match status" value="2"/>
</dbReference>
<dbReference type="KEGG" id="buz:AYM40_35715"/>
<feature type="transmembrane region" description="Helical" evidence="5">
    <location>
        <begin position="544"/>
        <end position="563"/>
    </location>
</feature>
<accession>A0A160FWY1</accession>
<dbReference type="InterPro" id="IPR000515">
    <property type="entry name" value="MetI-like"/>
</dbReference>
<dbReference type="EMBL" id="CP014580">
    <property type="protein sequence ID" value="ANB77930.1"/>
    <property type="molecule type" value="Genomic_DNA"/>
</dbReference>
<sequence length="577" mass="63469">MEHHAEVLQGGRWHQHGPSWQDLAAVLLVLGMVILMGVGVRQMVAPLVVAHQPGISLSPAALPLYTLRTITRMLAALVASLIFTFTYATLAAKSRRAEMVLIPFLDVLQSVPILGYLSFTVVFFVSLFPGNVLGPELAAIFAIFTSQAWNMAFSFYQSLKTIPIGLDEASRSFRLSAWQRFWRLEVPFAMPGLIWNMMMSMSGGWFFVVAAEAISVGNLQIALPGVGSYVATAIQQRSLAAVGWAILAMTIAIVLYDQLLFRPMVAWADKFRPEDTAAQTVPRSWVLDLFRRSRVAARLSGPVGARLQRAARARLVLPHAVHLTRWSAPRRVADALWLVVILAGVAYAAWRLAGFARGSLSWADFRIVVSNGGITLARVAFLVLLASVVWVPIGVAVGLRPRLTARVQPVAQFLAAFPANLLFPVFVYFIVRFGLAPRIWLVPLMILGTQWYILFNVIAGASAFPSDLREAATSFRVRPWRWWRDVMLPGIFPYYVTGAITASGGAWNASIVSEVVSWGPTRLNAGGLGAYIAQMTAAGDFPRIGLGIAVMSVLVIAINRLVWRPLYAFAERRTRLD</sequence>
<evidence type="ECO:0000313" key="7">
    <source>
        <dbReference type="EMBL" id="ANB77930.1"/>
    </source>
</evidence>
<protein>
    <submittedName>
        <fullName evidence="7">Sulfonate ABC transporter permease</fullName>
    </submittedName>
</protein>
<feature type="transmembrane region" description="Helical" evidence="5">
    <location>
        <begin position="104"/>
        <end position="125"/>
    </location>
</feature>
<dbReference type="AlphaFoldDB" id="A0A160FWY1"/>
<dbReference type="CDD" id="cd06261">
    <property type="entry name" value="TM_PBP2"/>
    <property type="match status" value="2"/>
</dbReference>
<dbReference type="OrthoDB" id="9806809at2"/>